<dbReference type="KEGG" id="mzh:Mzhil_0463"/>
<dbReference type="EMBL" id="CP002101">
    <property type="protein sequence ID" value="AEH60337.1"/>
    <property type="molecule type" value="Genomic_DNA"/>
</dbReference>
<dbReference type="InterPro" id="IPR004013">
    <property type="entry name" value="PHP_dom"/>
</dbReference>
<feature type="domain" description="Polymerase/histidinol phosphatase N-terminal" evidence="1">
    <location>
        <begin position="3"/>
        <end position="71"/>
    </location>
</feature>
<protein>
    <submittedName>
        <fullName evidence="2">PHP domain protein</fullName>
    </submittedName>
</protein>
<dbReference type="AlphaFoldDB" id="F7XPR7"/>
<dbReference type="Pfam" id="PF13263">
    <property type="entry name" value="PHP_C"/>
    <property type="match status" value="1"/>
</dbReference>
<dbReference type="STRING" id="679901.Mzhil_0463"/>
<dbReference type="GeneID" id="10822070"/>
<dbReference type="NCBIfam" id="NF038032">
    <property type="entry name" value="CehA_McbA_metalo"/>
    <property type="match status" value="1"/>
</dbReference>
<dbReference type="Gene3D" id="3.20.20.140">
    <property type="entry name" value="Metal-dependent hydrolases"/>
    <property type="match status" value="1"/>
</dbReference>
<dbReference type="PANTHER" id="PTHR42924:SF3">
    <property type="entry name" value="POLYMERASE_HISTIDINOL PHOSPHATASE N-TERMINAL DOMAIN-CONTAINING PROTEIN"/>
    <property type="match status" value="1"/>
</dbReference>
<gene>
    <name evidence="2" type="ordered locus">Mzhil_0463</name>
</gene>
<dbReference type="RefSeq" id="WP_013897776.1">
    <property type="nucleotide sequence ID" value="NC_015676.1"/>
</dbReference>
<name>F7XPR7_METZD</name>
<dbReference type="HOGENOM" id="CLU_072983_3_0_2"/>
<proteinExistence type="predicted"/>
<keyword evidence="3" id="KW-1185">Reference proteome</keyword>
<dbReference type="Pfam" id="PF02811">
    <property type="entry name" value="PHP"/>
    <property type="match status" value="1"/>
</dbReference>
<dbReference type="GO" id="GO:0035312">
    <property type="term" value="F:5'-3' DNA exonuclease activity"/>
    <property type="evidence" value="ECO:0007669"/>
    <property type="project" value="TreeGrafter"/>
</dbReference>
<organism evidence="2 3">
    <name type="scientific">Methanosalsum zhilinae (strain DSM 4017 / NBRC 107636 / OCM 62 / WeN5)</name>
    <name type="common">Methanohalophilus zhilinae</name>
    <dbReference type="NCBI Taxonomy" id="679901"/>
    <lineage>
        <taxon>Archaea</taxon>
        <taxon>Methanobacteriati</taxon>
        <taxon>Methanobacteriota</taxon>
        <taxon>Stenosarchaea group</taxon>
        <taxon>Methanomicrobia</taxon>
        <taxon>Methanosarcinales</taxon>
        <taxon>Methanosarcinaceae</taxon>
        <taxon>Methanosalsum</taxon>
    </lineage>
</organism>
<dbReference type="InterPro" id="IPR003141">
    <property type="entry name" value="Pol/His_phosphatase_N"/>
</dbReference>
<dbReference type="Proteomes" id="UP000006622">
    <property type="component" value="Chromosome"/>
</dbReference>
<reference evidence="2" key="1">
    <citation type="submission" date="2010-07" db="EMBL/GenBank/DDBJ databases">
        <title>The complete genome of Methanosalsum zhilinae DSM 4017.</title>
        <authorList>
            <consortium name="US DOE Joint Genome Institute (JGI-PGF)"/>
            <person name="Lucas S."/>
            <person name="Copeland A."/>
            <person name="Lapidus A."/>
            <person name="Glavina del Rio T."/>
            <person name="Dalin E."/>
            <person name="Tice H."/>
            <person name="Bruce D."/>
            <person name="Goodwin L."/>
            <person name="Pitluck S."/>
            <person name="Kyrpides N."/>
            <person name="Mavromatis K."/>
            <person name="Ovchinnikova G."/>
            <person name="Daligault H."/>
            <person name="Detter J.C."/>
            <person name="Han C."/>
            <person name="Tapia R."/>
            <person name="Larimer F."/>
            <person name="Land M."/>
            <person name="Hauser L."/>
            <person name="Markowitz V."/>
            <person name="Cheng J.-F."/>
            <person name="Hugenholtz P."/>
            <person name="Woyke T."/>
            <person name="Wu D."/>
            <person name="Spring S."/>
            <person name="Schueler E."/>
            <person name="Brambilla E."/>
            <person name="Klenk H.-P."/>
            <person name="Eisen J.A."/>
        </authorList>
    </citation>
    <scope>NUCLEOTIDE SEQUENCE</scope>
    <source>
        <strain evidence="2">DSM 4017</strain>
    </source>
</reference>
<evidence type="ECO:0000313" key="3">
    <source>
        <dbReference type="Proteomes" id="UP000006622"/>
    </source>
</evidence>
<dbReference type="GO" id="GO:0004534">
    <property type="term" value="F:5'-3' RNA exonuclease activity"/>
    <property type="evidence" value="ECO:0007669"/>
    <property type="project" value="TreeGrafter"/>
</dbReference>
<dbReference type="SUPFAM" id="SSF89550">
    <property type="entry name" value="PHP domain-like"/>
    <property type="match status" value="1"/>
</dbReference>
<accession>F7XPR7</accession>
<sequence length="222" mass="23915">MRFDLHVHSCFSKDSNSDIDSILIHAVKNGMNGIALCDHNTVEGCFVAVERVNELELDLMVIPSIEVSSAEGHILVLGITESIDAHMSAEKTIEKARELGGTIIIPHPFKKISHGLGYIEGIDIDAVEVINSRCLTSNSNIKALNAARSLSIPGVGGSDAHIPQMVGRSYTDIDSKNSTVESVLSAIKEGKVQAGGSLTPTHVVMKQMFSGIERLFKRRLIG</sequence>
<dbReference type="CDD" id="cd07432">
    <property type="entry name" value="PHP_HisPPase"/>
    <property type="match status" value="1"/>
</dbReference>
<evidence type="ECO:0000313" key="2">
    <source>
        <dbReference type="EMBL" id="AEH60337.1"/>
    </source>
</evidence>
<dbReference type="InterPro" id="IPR016195">
    <property type="entry name" value="Pol/histidinol_Pase-like"/>
</dbReference>
<dbReference type="PANTHER" id="PTHR42924">
    <property type="entry name" value="EXONUCLEASE"/>
    <property type="match status" value="1"/>
</dbReference>
<dbReference type="OrthoDB" id="50465at2157"/>
<evidence type="ECO:0000259" key="1">
    <source>
        <dbReference type="SMART" id="SM00481"/>
    </source>
</evidence>
<dbReference type="SMART" id="SM00481">
    <property type="entry name" value="POLIIIAc"/>
    <property type="match status" value="1"/>
</dbReference>
<dbReference type="InterPro" id="IPR052018">
    <property type="entry name" value="PHP_domain"/>
</dbReference>